<sequence length="218" mass="24684">MEANQKTGSSTILQKLGKSVEYFEVVVLSVSVFALATLVIVNVFARTFYRSIYFAEEIAELLTILITFAGVSYAVRKARHIRMGAFFDAAPPKLQKAMIFIICAVSGLVMFLMAYYSYGYMSQARNMSHVTPALRLPYWTFVAIIPLGFFSAGIQYMRTIIKNIKEEAVWLSPEQQGEYEAEELQQMAEEYQAVGEELKKETMDNVDETSEEDGEKKP</sequence>
<dbReference type="InterPro" id="IPR007387">
    <property type="entry name" value="TRAP_DctQ"/>
</dbReference>
<dbReference type="Pfam" id="PF04290">
    <property type="entry name" value="DctQ"/>
    <property type="match status" value="1"/>
</dbReference>
<dbReference type="InterPro" id="IPR055348">
    <property type="entry name" value="DctQ"/>
</dbReference>
<keyword evidence="3" id="KW-1003">Cell membrane</keyword>
<keyword evidence="6 10" id="KW-1133">Transmembrane helix</keyword>
<accession>A0A1I3C1F5</accession>
<feature type="transmembrane region" description="Helical" evidence="10">
    <location>
        <begin position="138"/>
        <end position="157"/>
    </location>
</feature>
<dbReference type="PANTHER" id="PTHR35011">
    <property type="entry name" value="2,3-DIKETO-L-GULONATE TRAP TRANSPORTER SMALL PERMEASE PROTEIN YIAM"/>
    <property type="match status" value="1"/>
</dbReference>
<dbReference type="Proteomes" id="UP000199287">
    <property type="component" value="Unassembled WGS sequence"/>
</dbReference>
<feature type="domain" description="Tripartite ATP-independent periplasmic transporters DctQ component" evidence="11">
    <location>
        <begin position="36"/>
        <end position="165"/>
    </location>
</feature>
<evidence type="ECO:0000256" key="10">
    <source>
        <dbReference type="SAM" id="Phobius"/>
    </source>
</evidence>
<evidence type="ECO:0000313" key="13">
    <source>
        <dbReference type="Proteomes" id="UP000199287"/>
    </source>
</evidence>
<evidence type="ECO:0000313" key="12">
    <source>
        <dbReference type="EMBL" id="SFH68387.1"/>
    </source>
</evidence>
<proteinExistence type="inferred from homology"/>
<feature type="region of interest" description="Disordered" evidence="9">
    <location>
        <begin position="197"/>
        <end position="218"/>
    </location>
</feature>
<comment type="similarity">
    <text evidence="8">Belongs to the TRAP transporter small permease family.</text>
</comment>
<evidence type="ECO:0000256" key="1">
    <source>
        <dbReference type="ARBA" id="ARBA00004429"/>
    </source>
</evidence>
<comment type="subcellular location">
    <subcellularLocation>
        <location evidence="1">Cell inner membrane</location>
        <topology evidence="1">Multi-pass membrane protein</topology>
    </subcellularLocation>
</comment>
<dbReference type="OrthoDB" id="45144at2"/>
<dbReference type="AlphaFoldDB" id="A0A1I3C1F5"/>
<evidence type="ECO:0000256" key="9">
    <source>
        <dbReference type="SAM" id="MobiDB-lite"/>
    </source>
</evidence>
<evidence type="ECO:0000256" key="4">
    <source>
        <dbReference type="ARBA" id="ARBA00022519"/>
    </source>
</evidence>
<evidence type="ECO:0000256" key="2">
    <source>
        <dbReference type="ARBA" id="ARBA00022448"/>
    </source>
</evidence>
<evidence type="ECO:0000259" key="11">
    <source>
        <dbReference type="Pfam" id="PF04290"/>
    </source>
</evidence>
<feature type="transmembrane region" description="Helical" evidence="10">
    <location>
        <begin position="57"/>
        <end position="76"/>
    </location>
</feature>
<evidence type="ECO:0000256" key="3">
    <source>
        <dbReference type="ARBA" id="ARBA00022475"/>
    </source>
</evidence>
<keyword evidence="4" id="KW-0997">Cell inner membrane</keyword>
<dbReference type="PANTHER" id="PTHR35011:SF2">
    <property type="entry name" value="2,3-DIKETO-L-GULONATE TRAP TRANSPORTER SMALL PERMEASE PROTEIN YIAM"/>
    <property type="match status" value="1"/>
</dbReference>
<feature type="transmembrane region" description="Helical" evidence="10">
    <location>
        <begin position="21"/>
        <end position="45"/>
    </location>
</feature>
<keyword evidence="5 10" id="KW-0812">Transmembrane</keyword>
<dbReference type="STRING" id="69895.SAMN05192551_102151"/>
<evidence type="ECO:0000256" key="8">
    <source>
        <dbReference type="ARBA" id="ARBA00038436"/>
    </source>
</evidence>
<evidence type="ECO:0000256" key="5">
    <source>
        <dbReference type="ARBA" id="ARBA00022692"/>
    </source>
</evidence>
<feature type="compositionally biased region" description="Acidic residues" evidence="9">
    <location>
        <begin position="204"/>
        <end position="218"/>
    </location>
</feature>
<dbReference type="GO" id="GO:0005886">
    <property type="term" value="C:plasma membrane"/>
    <property type="evidence" value="ECO:0007669"/>
    <property type="project" value="UniProtKB-SubCell"/>
</dbReference>
<protein>
    <submittedName>
        <fullName evidence="12">TRAP-type C4-dicarboxylate transport system, small permease component</fullName>
    </submittedName>
</protein>
<name>A0A1I3C1F5_9FIRM</name>
<keyword evidence="7 10" id="KW-0472">Membrane</keyword>
<organism evidence="12 13">
    <name type="scientific">Tindallia magadiensis</name>
    <dbReference type="NCBI Taxonomy" id="69895"/>
    <lineage>
        <taxon>Bacteria</taxon>
        <taxon>Bacillati</taxon>
        <taxon>Bacillota</taxon>
        <taxon>Clostridia</taxon>
        <taxon>Peptostreptococcales</taxon>
        <taxon>Tindalliaceae</taxon>
        <taxon>Tindallia</taxon>
    </lineage>
</organism>
<gene>
    <name evidence="12" type="ORF">SAMN05192551_102151</name>
</gene>
<feature type="transmembrane region" description="Helical" evidence="10">
    <location>
        <begin position="97"/>
        <end position="118"/>
    </location>
</feature>
<keyword evidence="2" id="KW-0813">Transport</keyword>
<dbReference type="RefSeq" id="WP_093370351.1">
    <property type="nucleotide sequence ID" value="NZ_FOQA01000002.1"/>
</dbReference>
<evidence type="ECO:0000256" key="6">
    <source>
        <dbReference type="ARBA" id="ARBA00022989"/>
    </source>
</evidence>
<reference evidence="13" key="1">
    <citation type="submission" date="2016-10" db="EMBL/GenBank/DDBJ databases">
        <authorList>
            <person name="Varghese N."/>
            <person name="Submissions S."/>
        </authorList>
    </citation>
    <scope>NUCLEOTIDE SEQUENCE [LARGE SCALE GENOMIC DNA]</scope>
    <source>
        <strain evidence="13">Z-7934</strain>
    </source>
</reference>
<dbReference type="GO" id="GO:0022857">
    <property type="term" value="F:transmembrane transporter activity"/>
    <property type="evidence" value="ECO:0007669"/>
    <property type="project" value="TreeGrafter"/>
</dbReference>
<evidence type="ECO:0000256" key="7">
    <source>
        <dbReference type="ARBA" id="ARBA00023136"/>
    </source>
</evidence>
<dbReference type="GO" id="GO:0015740">
    <property type="term" value="P:C4-dicarboxylate transport"/>
    <property type="evidence" value="ECO:0007669"/>
    <property type="project" value="TreeGrafter"/>
</dbReference>
<keyword evidence="13" id="KW-1185">Reference proteome</keyword>
<dbReference type="EMBL" id="FOQA01000002">
    <property type="protein sequence ID" value="SFH68387.1"/>
    <property type="molecule type" value="Genomic_DNA"/>
</dbReference>